<dbReference type="Pfam" id="PF23219">
    <property type="entry name" value="LAMB1"/>
    <property type="match status" value="1"/>
</dbReference>
<dbReference type="InterPro" id="IPR008211">
    <property type="entry name" value="Laminin_N"/>
</dbReference>
<evidence type="ECO:0000256" key="5">
    <source>
        <dbReference type="ARBA" id="ARBA00022737"/>
    </source>
</evidence>
<dbReference type="FunFam" id="2.10.25.10:FF:000188">
    <property type="entry name" value="Laminin subunit gamma 2"/>
    <property type="match status" value="1"/>
</dbReference>
<feature type="disulfide bond" evidence="12">
    <location>
        <begin position="1135"/>
        <end position="1152"/>
    </location>
</feature>
<dbReference type="Pfam" id="PF00053">
    <property type="entry name" value="EGF_laminin"/>
    <property type="match status" value="12"/>
</dbReference>
<dbReference type="PROSITE" id="PS01248">
    <property type="entry name" value="EGF_LAM_1"/>
    <property type="match status" value="5"/>
</dbReference>
<name>A0AA47MP80_MERPO</name>
<dbReference type="Gene3D" id="2.60.120.260">
    <property type="entry name" value="Galactose-binding domain-like"/>
    <property type="match status" value="1"/>
</dbReference>
<feature type="disulfide bond" evidence="12">
    <location>
        <begin position="1202"/>
        <end position="1211"/>
    </location>
</feature>
<dbReference type="Pfam" id="PF21199">
    <property type="entry name" value="LAMININ_IV_B"/>
    <property type="match status" value="1"/>
</dbReference>
<feature type="domain" description="Laminin EGF-like" evidence="15">
    <location>
        <begin position="1181"/>
        <end position="1227"/>
    </location>
</feature>
<evidence type="ECO:0000256" key="8">
    <source>
        <dbReference type="ARBA" id="ARBA00023054"/>
    </source>
</evidence>
<keyword evidence="4" id="KW-0732">Signal</keyword>
<feature type="disulfide bond" evidence="12">
    <location>
        <begin position="1154"/>
        <end position="1163"/>
    </location>
</feature>
<dbReference type="CDD" id="cd00055">
    <property type="entry name" value="EGF_Lam"/>
    <property type="match status" value="12"/>
</dbReference>
<feature type="disulfide bond" evidence="12">
    <location>
        <begin position="871"/>
        <end position="883"/>
    </location>
</feature>
<feature type="region of interest" description="Disordered" evidence="14">
    <location>
        <begin position="560"/>
        <end position="579"/>
    </location>
</feature>
<dbReference type="EMBL" id="JAOPHQ010003167">
    <property type="protein sequence ID" value="KAK0144068.1"/>
    <property type="molecule type" value="Genomic_DNA"/>
</dbReference>
<keyword evidence="7" id="KW-0130">Cell adhesion</keyword>
<feature type="disulfide bond" evidence="12">
    <location>
        <begin position="844"/>
        <end position="853"/>
    </location>
</feature>
<feature type="disulfide bond" evidence="12">
    <location>
        <begin position="823"/>
        <end position="835"/>
    </location>
</feature>
<dbReference type="SMART" id="SM00181">
    <property type="entry name" value="EGF"/>
    <property type="match status" value="9"/>
</dbReference>
<evidence type="ECO:0000256" key="2">
    <source>
        <dbReference type="ARBA" id="ARBA00022525"/>
    </source>
</evidence>
<evidence type="ECO:0000256" key="1">
    <source>
        <dbReference type="ARBA" id="ARBA00004302"/>
    </source>
</evidence>
<feature type="domain" description="Laminin EGF-like" evidence="15">
    <location>
        <begin position="871"/>
        <end position="916"/>
    </location>
</feature>
<dbReference type="FunFam" id="2.10.25.10:FF:000011">
    <property type="entry name" value="Cadherin EGF LAG seven-pass G-type receptor"/>
    <property type="match status" value="1"/>
</dbReference>
<dbReference type="FunFam" id="2.60.120.260:FF:000010">
    <property type="entry name" value="Laminin subunit beta 1"/>
    <property type="match status" value="1"/>
</dbReference>
<dbReference type="FunFam" id="2.10.25.10:FF:000145">
    <property type="entry name" value="Laminin subunit beta 1"/>
    <property type="match status" value="1"/>
</dbReference>
<evidence type="ECO:0000256" key="6">
    <source>
        <dbReference type="ARBA" id="ARBA00022869"/>
    </source>
</evidence>
<feature type="domain" description="Laminin IV type B" evidence="16">
    <location>
        <begin position="503"/>
        <end position="767"/>
    </location>
</feature>
<keyword evidence="5" id="KW-0677">Repeat</keyword>
<feature type="disulfide bond" evidence="12">
    <location>
        <begin position="936"/>
        <end position="945"/>
    </location>
</feature>
<reference evidence="18" key="1">
    <citation type="journal article" date="2023" name="Front. Mar. Sci.">
        <title>A new Merluccius polli reference genome to investigate the effects of global change in West African waters.</title>
        <authorList>
            <person name="Mateo J.L."/>
            <person name="Blanco-Fernandez C."/>
            <person name="Garcia-Vazquez E."/>
            <person name="Machado-Schiaffino G."/>
        </authorList>
    </citation>
    <scope>NUCLEOTIDE SEQUENCE</scope>
    <source>
        <strain evidence="18">C29</strain>
        <tissue evidence="18">Fin</tissue>
    </source>
</reference>
<evidence type="ECO:0000259" key="17">
    <source>
        <dbReference type="PROSITE" id="PS51117"/>
    </source>
</evidence>
<dbReference type="PROSITE" id="PS51117">
    <property type="entry name" value="LAMININ_NTER"/>
    <property type="match status" value="1"/>
</dbReference>
<dbReference type="InterPro" id="IPR000742">
    <property type="entry name" value="EGF"/>
</dbReference>
<keyword evidence="11 12" id="KW-0424">Laminin EGF-like domain</keyword>
<evidence type="ECO:0000256" key="4">
    <source>
        <dbReference type="ARBA" id="ARBA00022729"/>
    </source>
</evidence>
<dbReference type="InterPro" id="IPR050440">
    <property type="entry name" value="Laminin/Netrin_ECM"/>
</dbReference>
<evidence type="ECO:0000256" key="9">
    <source>
        <dbReference type="ARBA" id="ARBA00023157"/>
    </source>
</evidence>
<feature type="disulfide bond" evidence="12">
    <location>
        <begin position="1048"/>
        <end position="1057"/>
    </location>
</feature>
<dbReference type="Pfam" id="PF00055">
    <property type="entry name" value="Laminin_N"/>
    <property type="match status" value="1"/>
</dbReference>
<evidence type="ECO:0000256" key="11">
    <source>
        <dbReference type="ARBA" id="ARBA00023292"/>
    </source>
</evidence>
<feature type="domain" description="Laminin EGF-like" evidence="15">
    <location>
        <begin position="1024"/>
        <end position="1075"/>
    </location>
</feature>
<gene>
    <name evidence="18" type="primary">lamb4</name>
    <name evidence="18" type="ORF">N1851_017565</name>
</gene>
<dbReference type="Gene3D" id="2.170.300.10">
    <property type="entry name" value="Tie2 ligand-binding domain superfamily"/>
    <property type="match status" value="1"/>
</dbReference>
<evidence type="ECO:0000259" key="16">
    <source>
        <dbReference type="PROSITE" id="PS51116"/>
    </source>
</evidence>
<keyword evidence="2" id="KW-0964">Secreted</keyword>
<feature type="domain" description="Laminin EGF-like" evidence="15">
    <location>
        <begin position="917"/>
        <end position="964"/>
    </location>
</feature>
<dbReference type="Proteomes" id="UP001174136">
    <property type="component" value="Unassembled WGS sequence"/>
</dbReference>
<dbReference type="Pfam" id="PF24999">
    <property type="entry name" value="LAMB4"/>
    <property type="match status" value="1"/>
</dbReference>
<feature type="disulfide bond" evidence="12">
    <location>
        <begin position="447"/>
        <end position="461"/>
    </location>
</feature>
<dbReference type="PANTHER" id="PTHR10574:SF279">
    <property type="entry name" value="LAMININ SUBUNIT BETA 4"/>
    <property type="match status" value="1"/>
</dbReference>
<keyword evidence="10" id="KW-0325">Glycoprotein</keyword>
<evidence type="ECO:0000256" key="12">
    <source>
        <dbReference type="PROSITE-ProRule" id="PRU00460"/>
    </source>
</evidence>
<evidence type="ECO:0000313" key="18">
    <source>
        <dbReference type="EMBL" id="KAK0144068.1"/>
    </source>
</evidence>
<dbReference type="SMART" id="SM00136">
    <property type="entry name" value="LamNT"/>
    <property type="match status" value="1"/>
</dbReference>
<keyword evidence="8 13" id="KW-0175">Coiled coil</keyword>
<comment type="caution">
    <text evidence="12">Lacks conserved residue(s) required for the propagation of feature annotation.</text>
</comment>
<dbReference type="PROSITE" id="PS50027">
    <property type="entry name" value="EGF_LAM_2"/>
    <property type="match status" value="10"/>
</dbReference>
<evidence type="ECO:0000256" key="10">
    <source>
        <dbReference type="ARBA" id="ARBA00023180"/>
    </source>
</evidence>
<comment type="caution">
    <text evidence="18">The sequence shown here is derived from an EMBL/GenBank/DDBJ whole genome shotgun (WGS) entry which is preliminary data.</text>
</comment>
<comment type="subcellular location">
    <subcellularLocation>
        <location evidence="1">Secreted</location>
        <location evidence="1">Extracellular space</location>
        <location evidence="1">Extracellular matrix</location>
        <location evidence="1">Basement membrane</location>
    </subcellularLocation>
</comment>
<dbReference type="InterPro" id="IPR056558">
    <property type="entry name" value="LAMB1-4_helical"/>
</dbReference>
<evidence type="ECO:0000313" key="19">
    <source>
        <dbReference type="Proteomes" id="UP001174136"/>
    </source>
</evidence>
<dbReference type="SMART" id="SM00180">
    <property type="entry name" value="EGF_Lam"/>
    <property type="match status" value="13"/>
</dbReference>
<feature type="domain" description="Laminin EGF-like" evidence="15">
    <location>
        <begin position="1133"/>
        <end position="1180"/>
    </location>
</feature>
<evidence type="ECO:0000259" key="15">
    <source>
        <dbReference type="PROSITE" id="PS50027"/>
    </source>
</evidence>
<feature type="domain" description="Laminin EGF-like" evidence="15">
    <location>
        <begin position="297"/>
        <end position="359"/>
    </location>
</feature>
<dbReference type="FunFam" id="2.10.25.10:FF:000084">
    <property type="entry name" value="Laminin subunit alpha 3"/>
    <property type="match status" value="1"/>
</dbReference>
<feature type="disulfide bond" evidence="12">
    <location>
        <begin position="327"/>
        <end position="336"/>
    </location>
</feature>
<keyword evidence="9 12" id="KW-1015">Disulfide bond</keyword>
<feature type="disulfide bond" evidence="12">
    <location>
        <begin position="1181"/>
        <end position="1193"/>
    </location>
</feature>
<accession>A0AA47MP80</accession>
<dbReference type="InterPro" id="IPR013015">
    <property type="entry name" value="Laminin_IV_B"/>
</dbReference>
<dbReference type="FunFam" id="2.10.25.10:FF:000083">
    <property type="entry name" value="Laminin subunit alpha"/>
    <property type="match status" value="1"/>
</dbReference>
<feature type="disulfide bond" evidence="12">
    <location>
        <begin position="873"/>
        <end position="890"/>
    </location>
</feature>
<feature type="disulfide bond" evidence="12">
    <location>
        <begin position="1105"/>
        <end position="1114"/>
    </location>
</feature>
<dbReference type="GO" id="GO:0007411">
    <property type="term" value="P:axon guidance"/>
    <property type="evidence" value="ECO:0007669"/>
    <property type="project" value="TreeGrafter"/>
</dbReference>
<dbReference type="Pfam" id="PF24973">
    <property type="entry name" value="EGF_LMN_ATRN"/>
    <property type="match status" value="1"/>
</dbReference>
<dbReference type="GO" id="GO:0009887">
    <property type="term" value="P:animal organ morphogenesis"/>
    <property type="evidence" value="ECO:0007669"/>
    <property type="project" value="TreeGrafter"/>
</dbReference>
<dbReference type="InterPro" id="IPR056860">
    <property type="entry name" value="LAMB4_dom"/>
</dbReference>
<keyword evidence="6" id="KW-0084">Basement membrane</keyword>
<dbReference type="PROSITE" id="PS51116">
    <property type="entry name" value="LAMININ_IVB"/>
    <property type="match status" value="1"/>
</dbReference>
<keyword evidence="3" id="KW-0272">Extracellular matrix</keyword>
<feature type="domain" description="Laminin EGF-like" evidence="15">
    <location>
        <begin position="823"/>
        <end position="870"/>
    </location>
</feature>
<proteinExistence type="predicted"/>
<feature type="disulfide bond" evidence="12">
    <location>
        <begin position="1183"/>
        <end position="1200"/>
    </location>
</feature>
<feature type="compositionally biased region" description="Basic residues" evidence="14">
    <location>
        <begin position="560"/>
        <end position="569"/>
    </location>
</feature>
<keyword evidence="19" id="KW-1185">Reference proteome</keyword>
<feature type="domain" description="Laminin N-terminal" evidence="17">
    <location>
        <begin position="1"/>
        <end position="229"/>
    </location>
</feature>
<dbReference type="GO" id="GO:0009888">
    <property type="term" value="P:tissue development"/>
    <property type="evidence" value="ECO:0007669"/>
    <property type="project" value="TreeGrafter"/>
</dbReference>
<organism evidence="18 19">
    <name type="scientific">Merluccius polli</name>
    <name type="common">Benguela hake</name>
    <name type="synonym">Merluccius cadenati</name>
    <dbReference type="NCBI Taxonomy" id="89951"/>
    <lineage>
        <taxon>Eukaryota</taxon>
        <taxon>Metazoa</taxon>
        <taxon>Chordata</taxon>
        <taxon>Craniata</taxon>
        <taxon>Vertebrata</taxon>
        <taxon>Euteleostomi</taxon>
        <taxon>Actinopterygii</taxon>
        <taxon>Neopterygii</taxon>
        <taxon>Teleostei</taxon>
        <taxon>Neoteleostei</taxon>
        <taxon>Acanthomorphata</taxon>
        <taxon>Zeiogadaria</taxon>
        <taxon>Gadariae</taxon>
        <taxon>Gadiformes</taxon>
        <taxon>Gadoidei</taxon>
        <taxon>Merlucciidae</taxon>
        <taxon>Merluccius</taxon>
    </lineage>
</organism>
<dbReference type="FunFam" id="2.10.25.10:FF:000130">
    <property type="entry name" value="Laminin subunit beta 1"/>
    <property type="match status" value="1"/>
</dbReference>
<dbReference type="FunFam" id="2.10.25.10:FF:000135">
    <property type="entry name" value="Laminin subunit beta 4"/>
    <property type="match status" value="2"/>
</dbReference>
<dbReference type="PANTHER" id="PTHR10574">
    <property type="entry name" value="NETRIN/LAMININ-RELATED"/>
    <property type="match status" value="1"/>
</dbReference>
<dbReference type="PRINTS" id="PR00011">
    <property type="entry name" value="EGFLAMININ"/>
</dbReference>
<dbReference type="InterPro" id="IPR056863">
    <property type="entry name" value="LMN_ATRN_NET-like_EGF"/>
</dbReference>
<feature type="domain" description="Laminin EGF-like" evidence="15">
    <location>
        <begin position="360"/>
        <end position="411"/>
    </location>
</feature>
<feature type="disulfide bond" evidence="12">
    <location>
        <begin position="892"/>
        <end position="901"/>
    </location>
</feature>
<dbReference type="GO" id="GO:0007155">
    <property type="term" value="P:cell adhesion"/>
    <property type="evidence" value="ECO:0007669"/>
    <property type="project" value="UniProtKB-KW"/>
</dbReference>
<feature type="domain" description="Laminin EGF-like" evidence="15">
    <location>
        <begin position="412"/>
        <end position="463"/>
    </location>
</feature>
<evidence type="ECO:0000256" key="13">
    <source>
        <dbReference type="SAM" id="Coils"/>
    </source>
</evidence>
<feature type="disulfide bond" evidence="12">
    <location>
        <begin position="1133"/>
        <end position="1145"/>
    </location>
</feature>
<evidence type="ECO:0000256" key="3">
    <source>
        <dbReference type="ARBA" id="ARBA00022530"/>
    </source>
</evidence>
<evidence type="ECO:0000256" key="7">
    <source>
        <dbReference type="ARBA" id="ARBA00022889"/>
    </source>
</evidence>
<protein>
    <submittedName>
        <fullName evidence="18">Laminin subunit beta-4</fullName>
    </submittedName>
</protein>
<dbReference type="GO" id="GO:0005604">
    <property type="term" value="C:basement membrane"/>
    <property type="evidence" value="ECO:0007669"/>
    <property type="project" value="UniProtKB-SubCell"/>
</dbReference>
<dbReference type="InterPro" id="IPR002049">
    <property type="entry name" value="LE_dom"/>
</dbReference>
<sequence>MVGRAAQLSASSTCGLDGPQNYCIIGYLEEEQKCFTCDSRQPYDRFSNPSSHLIENVITIFHPERRMRWWQSETGVHQVSIQLNLEALFQFSHLVLTFKSFRPAAMLVERSKDFGRTWKVFRYYAEDCAAHFPWVPAGASDSVDDVVCDGRYSGSQPSTDGEVVLKALDPIFNIENPYAPNIQELITLTNIRVNFTRLFTLGDTLLGRRRRNPQDKYYYALYDMVVRGSCFCNGHASMCMPVDASRGDAFNEPGMIHGRCVCQHNTVGENCERCQDLYNDAPWQPGSDDEPNTCRRCNCHGHSELCHFDAARYEATGRVSGGVCLHCRNERVGPRCEQCRPYHYQDPYKALEDPRGCIPCDCDPVGSQGGGLCDSATGHCICKDNVEGQRCDRCKYGYYGLRQEDPAGCQMCGCNSQGSMPSAHQCDQVTGECTCEPLATGAYCDQCLPGYWGLGNTVHRCSPCDCDSGGAVGTRCTAEDGKCECLPNMAGRRCSDPAYGYFLPPLDYYLYEAEFAGPLQDSTSSSLVNPLALPKCEKYLREQGYDFKFSNGRLVLVRKTKRQTRRRRQGERSIPLDPGSPLQIVLRPRTADRHITWTGPGFVRVLDGAGLRFTVDNLPSSLDYQLVIRYESESPEDWLASISIVPLSPGDGGCTRDPTGTNALRLPGNSRSAILDQPVCLNAGGRYFVDITFRKEQHSDPKFSSYMLIDSMGLIPRIESVQNLCSQSDLDSYRRFRCIGLAADAGQQESWPEVCEDLVKSMSARINGAVGKQEEPESRTQASQKTVLPFSDLRTFQCQDHFPFNEMLDQYTMNPLVPVFPACRCNIHGSLGPSCSKLGGVCECKPNVIGRCCETCAPLTFGFGPGGCQPCACDPRGSLSEMCDQVRGQCPCRREVAGRSCDRCQPGYWGFPLCRPCECNGLAELCDADTGTCLHCREHSTGDSCERCVEGYLGDPVSREPCEPCLCPDTLGSGRFFASFCNRVPESRGLTCNCLQGHTGPHCDICSAGFYGDLTDPGALCEQCPCNNNIDPEDSAACDRVTGECLRCLHHTQGTHCQQCRPGYYGDALAHSCKECSCDRRGTEVTQCPLGSPCFCQPQSGQCPCRPGATGALCDQCADGYWNIGGVSGCQPCNCDPANSLHNICDKVSGQCVCRPEFGGRQCDECGENHFGNPDLQCISCDCNLEGAERPACDPDSGECLCRVGVKGIFCDECAPGFDPTFPACAPCHECASLLRINVTDVLRAAQRMVAVVPRHINQPDYKLQTGQLRKMESDLDQLGNLTGLSPPVVEDMERLFVNVRKIKDSIDPNLIVIDPSVLLNTDINNIRQDFNKLFRHLRDQIQATPGPGVIPEEAIELLDEIKKLHKDFMAEEKKVRNAGRAIEDSVDTRRAAKDRLSGCSAKGNLTRLEEKVNALDVVPLNEDICGAPGHRECSKSKCGGALCTDFWGTSLCGGPSCNGSAPLSLDAVKKAETTETAINDLTNEARKVAVDTLDLSDDLQDRIKNKKEDLEREKQKAKDLLKLMVSPKDIQKMSDAVLNIRLPASPEDIRSMIQIIKDLLSKAPGPKEDLSWLEGQSQAAKDLLQQALDLKNKSKNIDVKDITEALYAADRAQDKANNDLEDGINMTSMIKDQITDVQQKLDKAEGAMMSGRPPGELQEEIEALKNKTEMNREQAREAKAAADDAVYDAEDAKAELEKVEKKFKDLKDKNTQQNAENEAGELLKNITRKAKNLKEEVESKLEQIKDLERRIQDSINSKEEKANEVAMLLDTVEKVRKYISKKVQDYYCTT</sequence>
<feature type="coiled-coil region" evidence="13">
    <location>
        <begin position="1494"/>
        <end position="1524"/>
    </location>
</feature>
<feature type="disulfide bond" evidence="12">
    <location>
        <begin position="382"/>
        <end position="391"/>
    </location>
</feature>
<dbReference type="GO" id="GO:0005201">
    <property type="term" value="F:extracellular matrix structural constituent"/>
    <property type="evidence" value="ECO:0007669"/>
    <property type="project" value="TreeGrafter"/>
</dbReference>
<feature type="disulfide bond" evidence="12">
    <location>
        <begin position="825"/>
        <end position="842"/>
    </location>
</feature>
<dbReference type="SUPFAM" id="SSF57196">
    <property type="entry name" value="EGF/Laminin"/>
    <property type="match status" value="13"/>
</dbReference>
<dbReference type="Gene3D" id="2.10.25.10">
    <property type="entry name" value="Laminin"/>
    <property type="match status" value="11"/>
</dbReference>
<feature type="disulfide bond" evidence="12">
    <location>
        <begin position="435"/>
        <end position="444"/>
    </location>
</feature>
<feature type="disulfide bond" evidence="12">
    <location>
        <begin position="948"/>
        <end position="962"/>
    </location>
</feature>
<dbReference type="FunFam" id="2.170.300.10:FF:000001">
    <property type="entry name" value="Laminin subunit beta-1"/>
    <property type="match status" value="1"/>
</dbReference>
<feature type="coiled-coil region" evidence="13">
    <location>
        <begin position="1658"/>
        <end position="1765"/>
    </location>
</feature>
<evidence type="ECO:0000256" key="14">
    <source>
        <dbReference type="SAM" id="MobiDB-lite"/>
    </source>
</evidence>
<feature type="domain" description="Laminin EGF-like" evidence="15">
    <location>
        <begin position="1076"/>
        <end position="1132"/>
    </location>
</feature>